<organism evidence="1 2">
    <name type="scientific">Thelephora ganbajun</name>
    <name type="common">Ganba fungus</name>
    <dbReference type="NCBI Taxonomy" id="370292"/>
    <lineage>
        <taxon>Eukaryota</taxon>
        <taxon>Fungi</taxon>
        <taxon>Dikarya</taxon>
        <taxon>Basidiomycota</taxon>
        <taxon>Agaricomycotina</taxon>
        <taxon>Agaricomycetes</taxon>
        <taxon>Thelephorales</taxon>
        <taxon>Thelephoraceae</taxon>
        <taxon>Thelephora</taxon>
    </lineage>
</organism>
<name>A0ACB6Z5L9_THEGA</name>
<accession>A0ACB6Z5L9</accession>
<sequence>MTSNDSTMEDLLKANAEWARGVVEADPNFFKESAKKQSPKVLWIGCSDSRVPASVITGSKPGDIFVHRNIANQVHLSDDNALSVVDYAVGHLGVKHVVVVGHSNCGGAAACVKAASAPPPDGPPNTPLLRWLEPLTNLARSLSVNLLPSTEAISLLVTENVKQQVQNVIETETIKEAWARGEDVRIHGWVYDLSTGILSDLGITRGPELA</sequence>
<comment type="caution">
    <text evidence="1">The sequence shown here is derived from an EMBL/GenBank/DDBJ whole genome shotgun (WGS) entry which is preliminary data.</text>
</comment>
<evidence type="ECO:0000313" key="2">
    <source>
        <dbReference type="Proteomes" id="UP000886501"/>
    </source>
</evidence>
<dbReference type="EMBL" id="MU118111">
    <property type="protein sequence ID" value="KAF9644965.1"/>
    <property type="molecule type" value="Genomic_DNA"/>
</dbReference>
<evidence type="ECO:0000313" key="1">
    <source>
        <dbReference type="EMBL" id="KAF9644965.1"/>
    </source>
</evidence>
<keyword evidence="2" id="KW-1185">Reference proteome</keyword>
<protein>
    <submittedName>
        <fullName evidence="1">Carbonic anhydrase</fullName>
    </submittedName>
</protein>
<reference evidence="1" key="1">
    <citation type="submission" date="2019-10" db="EMBL/GenBank/DDBJ databases">
        <authorList>
            <consortium name="DOE Joint Genome Institute"/>
            <person name="Kuo A."/>
            <person name="Miyauchi S."/>
            <person name="Kiss E."/>
            <person name="Drula E."/>
            <person name="Kohler A."/>
            <person name="Sanchez-Garcia M."/>
            <person name="Andreopoulos B."/>
            <person name="Barry K.W."/>
            <person name="Bonito G."/>
            <person name="Buee M."/>
            <person name="Carver A."/>
            <person name="Chen C."/>
            <person name="Cichocki N."/>
            <person name="Clum A."/>
            <person name="Culley D."/>
            <person name="Crous P.W."/>
            <person name="Fauchery L."/>
            <person name="Girlanda M."/>
            <person name="Hayes R."/>
            <person name="Keri Z."/>
            <person name="Labutti K."/>
            <person name="Lipzen A."/>
            <person name="Lombard V."/>
            <person name="Magnuson J."/>
            <person name="Maillard F."/>
            <person name="Morin E."/>
            <person name="Murat C."/>
            <person name="Nolan M."/>
            <person name="Ohm R."/>
            <person name="Pangilinan J."/>
            <person name="Pereira M."/>
            <person name="Perotto S."/>
            <person name="Peter M."/>
            <person name="Riley R."/>
            <person name="Sitrit Y."/>
            <person name="Stielow B."/>
            <person name="Szollosi G."/>
            <person name="Zifcakova L."/>
            <person name="Stursova M."/>
            <person name="Spatafora J.W."/>
            <person name="Tedersoo L."/>
            <person name="Vaario L.-M."/>
            <person name="Yamada A."/>
            <person name="Yan M."/>
            <person name="Wang P."/>
            <person name="Xu J."/>
            <person name="Bruns T."/>
            <person name="Baldrian P."/>
            <person name="Vilgalys R."/>
            <person name="Henrissat B."/>
            <person name="Grigoriev I.V."/>
            <person name="Hibbett D."/>
            <person name="Nagy L.G."/>
            <person name="Martin F.M."/>
        </authorList>
    </citation>
    <scope>NUCLEOTIDE SEQUENCE</scope>
    <source>
        <strain evidence="1">P2</strain>
    </source>
</reference>
<gene>
    <name evidence="1" type="ORF">BDM02DRAFT_820123</name>
</gene>
<proteinExistence type="predicted"/>
<dbReference type="Proteomes" id="UP000886501">
    <property type="component" value="Unassembled WGS sequence"/>
</dbReference>
<reference evidence="1" key="2">
    <citation type="journal article" date="2020" name="Nat. Commun.">
        <title>Large-scale genome sequencing of mycorrhizal fungi provides insights into the early evolution of symbiotic traits.</title>
        <authorList>
            <person name="Miyauchi S."/>
            <person name="Kiss E."/>
            <person name="Kuo A."/>
            <person name="Drula E."/>
            <person name="Kohler A."/>
            <person name="Sanchez-Garcia M."/>
            <person name="Morin E."/>
            <person name="Andreopoulos B."/>
            <person name="Barry K.W."/>
            <person name="Bonito G."/>
            <person name="Buee M."/>
            <person name="Carver A."/>
            <person name="Chen C."/>
            <person name="Cichocki N."/>
            <person name="Clum A."/>
            <person name="Culley D."/>
            <person name="Crous P.W."/>
            <person name="Fauchery L."/>
            <person name="Girlanda M."/>
            <person name="Hayes R.D."/>
            <person name="Keri Z."/>
            <person name="LaButti K."/>
            <person name="Lipzen A."/>
            <person name="Lombard V."/>
            <person name="Magnuson J."/>
            <person name="Maillard F."/>
            <person name="Murat C."/>
            <person name="Nolan M."/>
            <person name="Ohm R.A."/>
            <person name="Pangilinan J."/>
            <person name="Pereira M.F."/>
            <person name="Perotto S."/>
            <person name="Peter M."/>
            <person name="Pfister S."/>
            <person name="Riley R."/>
            <person name="Sitrit Y."/>
            <person name="Stielow J.B."/>
            <person name="Szollosi G."/>
            <person name="Zifcakova L."/>
            <person name="Stursova M."/>
            <person name="Spatafora J.W."/>
            <person name="Tedersoo L."/>
            <person name="Vaario L.M."/>
            <person name="Yamada A."/>
            <person name="Yan M."/>
            <person name="Wang P."/>
            <person name="Xu J."/>
            <person name="Bruns T."/>
            <person name="Baldrian P."/>
            <person name="Vilgalys R."/>
            <person name="Dunand C."/>
            <person name="Henrissat B."/>
            <person name="Grigoriev I.V."/>
            <person name="Hibbett D."/>
            <person name="Nagy L.G."/>
            <person name="Martin F.M."/>
        </authorList>
    </citation>
    <scope>NUCLEOTIDE SEQUENCE</scope>
    <source>
        <strain evidence="1">P2</strain>
    </source>
</reference>